<dbReference type="SUPFAM" id="SSF50475">
    <property type="entry name" value="FMN-binding split barrel"/>
    <property type="match status" value="1"/>
</dbReference>
<evidence type="ECO:0000313" key="4">
    <source>
        <dbReference type="Proteomes" id="UP000663802"/>
    </source>
</evidence>
<dbReference type="PANTHER" id="PTHR43567">
    <property type="entry name" value="FLAVOREDOXIN-RELATED-RELATED"/>
    <property type="match status" value="1"/>
</dbReference>
<comment type="similarity">
    <text evidence="1">Belongs to the flavoredoxin family.</text>
</comment>
<dbReference type="Gene3D" id="2.30.110.10">
    <property type="entry name" value="Electron Transport, Fmn-binding Protein, Chain A"/>
    <property type="match status" value="1"/>
</dbReference>
<dbReference type="PANTHER" id="PTHR43567:SF5">
    <property type="entry name" value="HYPOTHETICAL CYTOSOLIC PROTEIN"/>
    <property type="match status" value="1"/>
</dbReference>
<comment type="caution">
    <text evidence="3">The sequence shown here is derived from an EMBL/GenBank/DDBJ whole genome shotgun (WGS) entry which is preliminary data.</text>
</comment>
<organism evidence="3 4">
    <name type="scientific">Clostridium zeae</name>
    <dbReference type="NCBI Taxonomy" id="2759022"/>
    <lineage>
        <taxon>Bacteria</taxon>
        <taxon>Bacillati</taxon>
        <taxon>Bacillota</taxon>
        <taxon>Clostridia</taxon>
        <taxon>Eubacteriales</taxon>
        <taxon>Clostridiaceae</taxon>
        <taxon>Clostridium</taxon>
    </lineage>
</organism>
<feature type="domain" description="Flavin reductase like" evidence="2">
    <location>
        <begin position="23"/>
        <end position="164"/>
    </location>
</feature>
<dbReference type="InterPro" id="IPR052174">
    <property type="entry name" value="Flavoredoxin"/>
</dbReference>
<accession>A0ABQ1E8I3</accession>
<reference evidence="3 4" key="1">
    <citation type="journal article" date="2021" name="Int. J. Syst. Evol. Microbiol.">
        <title>Clostridium zeae sp. nov., isolated from corn silage.</title>
        <authorList>
            <person name="Kobayashi H."/>
            <person name="Tanizawa Y."/>
            <person name="Yagura M."/>
            <person name="Sakamoto M."/>
            <person name="Ohkuma M."/>
            <person name="Tohno M."/>
        </authorList>
    </citation>
    <scope>NUCLEOTIDE SEQUENCE [LARGE SCALE GENOMIC DNA]</scope>
    <source>
        <strain evidence="3 4">CSC2</strain>
    </source>
</reference>
<evidence type="ECO:0000256" key="1">
    <source>
        <dbReference type="ARBA" id="ARBA00038054"/>
    </source>
</evidence>
<evidence type="ECO:0000259" key="2">
    <source>
        <dbReference type="Pfam" id="PF01613"/>
    </source>
</evidence>
<dbReference type="InterPro" id="IPR002563">
    <property type="entry name" value="Flavin_Rdtase-like_dom"/>
</dbReference>
<dbReference type="InterPro" id="IPR012349">
    <property type="entry name" value="Split_barrel_FMN-bd"/>
</dbReference>
<name>A0ABQ1E8I3_9CLOT</name>
<dbReference type="Pfam" id="PF01613">
    <property type="entry name" value="Flavin_Reduct"/>
    <property type="match status" value="1"/>
</dbReference>
<evidence type="ECO:0000313" key="3">
    <source>
        <dbReference type="EMBL" id="GFZ31097.1"/>
    </source>
</evidence>
<sequence length="168" mass="19992">MNFEEISLKNFDFNPFTKVEDWALLTAGTKDKFNMMTITGVMCGKFFLKPMMQVYVHPDRYSYKFVEDNDYFTVSFFDVPRHPALQICGRLHGNECDKVAESELHPISFENTIIFEEAKTIFVCKKVYHTDVKKENFDSQQLFKEYYKETSTYHRIYLGQIEKVLQRK</sequence>
<dbReference type="EMBL" id="BMBA01000001">
    <property type="protein sequence ID" value="GFZ31097.1"/>
    <property type="molecule type" value="Genomic_DNA"/>
</dbReference>
<dbReference type="Proteomes" id="UP000663802">
    <property type="component" value="Unassembled WGS sequence"/>
</dbReference>
<gene>
    <name evidence="3" type="ORF">CSC2_16230</name>
</gene>
<protein>
    <submittedName>
        <fullName evidence="3">Flavin reductase</fullName>
    </submittedName>
</protein>
<proteinExistence type="inferred from homology"/>
<keyword evidence="4" id="KW-1185">Reference proteome</keyword>